<protein>
    <submittedName>
        <fullName evidence="11">Zinc finger, C2H2</fullName>
    </submittedName>
</protein>
<keyword evidence="8" id="KW-0539">Nucleus</keyword>
<evidence type="ECO:0000256" key="2">
    <source>
        <dbReference type="ARBA" id="ARBA00022723"/>
    </source>
</evidence>
<dbReference type="EMBL" id="PKPP01000173">
    <property type="protein sequence ID" value="PWA96529.1"/>
    <property type="molecule type" value="Genomic_DNA"/>
</dbReference>
<evidence type="ECO:0000259" key="10">
    <source>
        <dbReference type="PROSITE" id="PS50157"/>
    </source>
</evidence>
<gene>
    <name evidence="11" type="ORF">CTI12_AA027890</name>
</gene>
<evidence type="ECO:0000256" key="9">
    <source>
        <dbReference type="PROSITE-ProRule" id="PRU00042"/>
    </source>
</evidence>
<evidence type="ECO:0000256" key="1">
    <source>
        <dbReference type="ARBA" id="ARBA00004123"/>
    </source>
</evidence>
<keyword evidence="4 9" id="KW-0863">Zinc-finger</keyword>
<evidence type="ECO:0000256" key="7">
    <source>
        <dbReference type="ARBA" id="ARBA00023163"/>
    </source>
</evidence>
<evidence type="ECO:0000313" key="11">
    <source>
        <dbReference type="EMBL" id="PWA96529.1"/>
    </source>
</evidence>
<dbReference type="GO" id="GO:0010200">
    <property type="term" value="P:response to chitin"/>
    <property type="evidence" value="ECO:0007669"/>
    <property type="project" value="TreeGrafter"/>
</dbReference>
<dbReference type="PANTHER" id="PTHR26374:SF413">
    <property type="entry name" value="ZINC FINGER C2H2-TYPE_INTEGRASE DNA-BINDING DOMAIN-CONTAINING PROTEIN-RELATED"/>
    <property type="match status" value="1"/>
</dbReference>
<evidence type="ECO:0000256" key="5">
    <source>
        <dbReference type="ARBA" id="ARBA00022833"/>
    </source>
</evidence>
<evidence type="ECO:0000256" key="6">
    <source>
        <dbReference type="ARBA" id="ARBA00023015"/>
    </source>
</evidence>
<accession>A0A2U1QET2</accession>
<comment type="caution">
    <text evidence="11">The sequence shown here is derived from an EMBL/GenBank/DDBJ whole genome shotgun (WGS) entry which is preliminary data.</text>
</comment>
<evidence type="ECO:0000313" key="12">
    <source>
        <dbReference type="Proteomes" id="UP000245207"/>
    </source>
</evidence>
<dbReference type="STRING" id="35608.A0A2U1QET2"/>
<dbReference type="PROSITE" id="PS50157">
    <property type="entry name" value="ZINC_FINGER_C2H2_2"/>
    <property type="match status" value="2"/>
</dbReference>
<dbReference type="InterPro" id="IPR013087">
    <property type="entry name" value="Znf_C2H2_type"/>
</dbReference>
<keyword evidence="7" id="KW-0804">Transcription</keyword>
<keyword evidence="6" id="KW-0805">Transcription regulation</keyword>
<keyword evidence="3" id="KW-0677">Repeat</keyword>
<dbReference type="Pfam" id="PF13912">
    <property type="entry name" value="zf-C2H2_6"/>
    <property type="match status" value="2"/>
</dbReference>
<keyword evidence="12" id="KW-1185">Reference proteome</keyword>
<proteinExistence type="predicted"/>
<feature type="domain" description="C2H2-type" evidence="10">
    <location>
        <begin position="21"/>
        <end position="48"/>
    </location>
</feature>
<dbReference type="AlphaFoldDB" id="A0A2U1QET2"/>
<dbReference type="OrthoDB" id="7999619at2759"/>
<evidence type="ECO:0000256" key="8">
    <source>
        <dbReference type="ARBA" id="ARBA00023242"/>
    </source>
</evidence>
<comment type="subcellular location">
    <subcellularLocation>
        <location evidence="1">Nucleus</location>
    </subcellularLocation>
</comment>
<dbReference type="SUPFAM" id="SSF57667">
    <property type="entry name" value="beta-beta-alpha zinc fingers"/>
    <property type="match status" value="2"/>
</dbReference>
<sequence>MVIFKHLEENSGFQESDACVYECKTCKKRFKSFQALGGHQGIHRKIKPNKDNVVDMCRLSLNIIPTGSLHQCKMCTKAFETGQMLGGHMRKHRDEKALNLIKKQELWRQKSDSVLTMEEVERRKAEVDERMRVRRELILAAKEWRLWF</sequence>
<evidence type="ECO:0000256" key="3">
    <source>
        <dbReference type="ARBA" id="ARBA00022737"/>
    </source>
</evidence>
<feature type="domain" description="C2H2-type" evidence="10">
    <location>
        <begin position="70"/>
        <end position="97"/>
    </location>
</feature>
<dbReference type="PROSITE" id="PS00028">
    <property type="entry name" value="ZINC_FINGER_C2H2_1"/>
    <property type="match status" value="2"/>
</dbReference>
<dbReference type="SMART" id="SM00355">
    <property type="entry name" value="ZnF_C2H2"/>
    <property type="match status" value="2"/>
</dbReference>
<keyword evidence="5" id="KW-0862">Zinc</keyword>
<evidence type="ECO:0000256" key="4">
    <source>
        <dbReference type="ARBA" id="ARBA00022771"/>
    </source>
</evidence>
<keyword evidence="2" id="KW-0479">Metal-binding</keyword>
<name>A0A2U1QET2_ARTAN</name>
<dbReference type="PANTHER" id="PTHR26374">
    <property type="entry name" value="ZINC FINGER PROTEIN ZAT5"/>
    <property type="match status" value="1"/>
</dbReference>
<dbReference type="GO" id="GO:0008270">
    <property type="term" value="F:zinc ion binding"/>
    <property type="evidence" value="ECO:0007669"/>
    <property type="project" value="UniProtKB-KW"/>
</dbReference>
<dbReference type="Gene3D" id="3.30.160.60">
    <property type="entry name" value="Classic Zinc Finger"/>
    <property type="match status" value="2"/>
</dbReference>
<organism evidence="11 12">
    <name type="scientific">Artemisia annua</name>
    <name type="common">Sweet wormwood</name>
    <dbReference type="NCBI Taxonomy" id="35608"/>
    <lineage>
        <taxon>Eukaryota</taxon>
        <taxon>Viridiplantae</taxon>
        <taxon>Streptophyta</taxon>
        <taxon>Embryophyta</taxon>
        <taxon>Tracheophyta</taxon>
        <taxon>Spermatophyta</taxon>
        <taxon>Magnoliopsida</taxon>
        <taxon>eudicotyledons</taxon>
        <taxon>Gunneridae</taxon>
        <taxon>Pentapetalae</taxon>
        <taxon>asterids</taxon>
        <taxon>campanulids</taxon>
        <taxon>Asterales</taxon>
        <taxon>Asteraceae</taxon>
        <taxon>Asteroideae</taxon>
        <taxon>Anthemideae</taxon>
        <taxon>Artemisiinae</taxon>
        <taxon>Artemisia</taxon>
    </lineage>
</organism>
<dbReference type="InterPro" id="IPR036236">
    <property type="entry name" value="Znf_C2H2_sf"/>
</dbReference>
<dbReference type="GO" id="GO:0005634">
    <property type="term" value="C:nucleus"/>
    <property type="evidence" value="ECO:0007669"/>
    <property type="project" value="UniProtKB-SubCell"/>
</dbReference>
<reference evidence="11 12" key="1">
    <citation type="journal article" date="2018" name="Mol. Plant">
        <title>The genome of Artemisia annua provides insight into the evolution of Asteraceae family and artemisinin biosynthesis.</title>
        <authorList>
            <person name="Shen Q."/>
            <person name="Zhang L."/>
            <person name="Liao Z."/>
            <person name="Wang S."/>
            <person name="Yan T."/>
            <person name="Shi P."/>
            <person name="Liu M."/>
            <person name="Fu X."/>
            <person name="Pan Q."/>
            <person name="Wang Y."/>
            <person name="Lv Z."/>
            <person name="Lu X."/>
            <person name="Zhang F."/>
            <person name="Jiang W."/>
            <person name="Ma Y."/>
            <person name="Chen M."/>
            <person name="Hao X."/>
            <person name="Li L."/>
            <person name="Tang Y."/>
            <person name="Lv G."/>
            <person name="Zhou Y."/>
            <person name="Sun X."/>
            <person name="Brodelius P.E."/>
            <person name="Rose J.K.C."/>
            <person name="Tang K."/>
        </authorList>
    </citation>
    <scope>NUCLEOTIDE SEQUENCE [LARGE SCALE GENOMIC DNA]</scope>
    <source>
        <strain evidence="12">cv. Huhao1</strain>
        <tissue evidence="11">Leaf</tissue>
    </source>
</reference>
<dbReference type="Proteomes" id="UP000245207">
    <property type="component" value="Unassembled WGS sequence"/>
</dbReference>